<gene>
    <name evidence="12" type="ORF">V9T40_000294</name>
</gene>
<feature type="transmembrane region" description="Helical" evidence="9">
    <location>
        <begin position="993"/>
        <end position="1017"/>
    </location>
</feature>
<feature type="domain" description="ABC transporter" evidence="10">
    <location>
        <begin position="599"/>
        <end position="825"/>
    </location>
</feature>
<evidence type="ECO:0000256" key="5">
    <source>
        <dbReference type="ARBA" id="ARBA00022741"/>
    </source>
</evidence>
<evidence type="ECO:0000256" key="4">
    <source>
        <dbReference type="ARBA" id="ARBA00022737"/>
    </source>
</evidence>
<evidence type="ECO:0000256" key="1">
    <source>
        <dbReference type="ARBA" id="ARBA00004141"/>
    </source>
</evidence>
<dbReference type="EMBL" id="JBBCAQ010000034">
    <property type="protein sequence ID" value="KAK7579665.1"/>
    <property type="molecule type" value="Genomic_DNA"/>
</dbReference>
<evidence type="ECO:0000313" key="12">
    <source>
        <dbReference type="EMBL" id="KAK7579665.1"/>
    </source>
</evidence>
<dbReference type="GO" id="GO:0016887">
    <property type="term" value="F:ATP hydrolysis activity"/>
    <property type="evidence" value="ECO:0007669"/>
    <property type="project" value="InterPro"/>
</dbReference>
<feature type="transmembrane region" description="Helical" evidence="9">
    <location>
        <begin position="1219"/>
        <end position="1241"/>
    </location>
</feature>
<evidence type="ECO:0000256" key="9">
    <source>
        <dbReference type="SAM" id="Phobius"/>
    </source>
</evidence>
<reference evidence="12 13" key="1">
    <citation type="submission" date="2024-03" db="EMBL/GenBank/DDBJ databases">
        <title>Adaptation during the transition from Ophiocordyceps entomopathogen to insect associate is accompanied by gene loss and intensified selection.</title>
        <authorList>
            <person name="Ward C.M."/>
            <person name="Onetto C.A."/>
            <person name="Borneman A.R."/>
        </authorList>
    </citation>
    <scope>NUCLEOTIDE SEQUENCE [LARGE SCALE GENOMIC DNA]</scope>
    <source>
        <strain evidence="12">AWRI1</strain>
        <tissue evidence="12">Single Adult Female</tissue>
    </source>
</reference>
<dbReference type="Pfam" id="PF00005">
    <property type="entry name" value="ABC_tran"/>
    <property type="match status" value="2"/>
</dbReference>
<dbReference type="Gene3D" id="1.20.1560.10">
    <property type="entry name" value="ABC transporter type 1, transmembrane domain"/>
    <property type="match status" value="2"/>
</dbReference>
<protein>
    <submittedName>
        <fullName evidence="12">Uncharacterized protein</fullName>
    </submittedName>
</protein>
<feature type="transmembrane region" description="Helical" evidence="9">
    <location>
        <begin position="499"/>
        <end position="520"/>
    </location>
</feature>
<keyword evidence="8 9" id="KW-0472">Membrane</keyword>
<dbReference type="GO" id="GO:0140359">
    <property type="term" value="F:ABC-type transporter activity"/>
    <property type="evidence" value="ECO:0007669"/>
    <property type="project" value="InterPro"/>
</dbReference>
<feature type="transmembrane region" description="Helical" evidence="9">
    <location>
        <begin position="1037"/>
        <end position="1063"/>
    </location>
</feature>
<evidence type="ECO:0000259" key="10">
    <source>
        <dbReference type="PROSITE" id="PS50893"/>
    </source>
</evidence>
<name>A0AAN9TBD7_9HEMI</name>
<evidence type="ECO:0000256" key="8">
    <source>
        <dbReference type="ARBA" id="ARBA00023136"/>
    </source>
</evidence>
<keyword evidence="4" id="KW-0677">Repeat</keyword>
<feature type="transmembrane region" description="Helical" evidence="9">
    <location>
        <begin position="1253"/>
        <end position="1273"/>
    </location>
</feature>
<keyword evidence="7 9" id="KW-1133">Transmembrane helix</keyword>
<dbReference type="Pfam" id="PF00664">
    <property type="entry name" value="ABC_membrane"/>
    <property type="match status" value="2"/>
</dbReference>
<dbReference type="InterPro" id="IPR050173">
    <property type="entry name" value="ABC_transporter_C-like"/>
</dbReference>
<keyword evidence="5" id="KW-0547">Nucleotide-binding</keyword>
<dbReference type="FunFam" id="1.20.1560.10:FF:000013">
    <property type="entry name" value="ABC transporter C family member 2"/>
    <property type="match status" value="1"/>
</dbReference>
<dbReference type="InterPro" id="IPR003439">
    <property type="entry name" value="ABC_transporter-like_ATP-bd"/>
</dbReference>
<dbReference type="FunFam" id="3.40.50.300:FF:000838">
    <property type="entry name" value="ABC multidrug transporter (Eurofung)"/>
    <property type="match status" value="1"/>
</dbReference>
<accession>A0AAN9TBD7</accession>
<keyword evidence="2" id="KW-0813">Transport</keyword>
<feature type="transmembrane region" description="Helical" evidence="9">
    <location>
        <begin position="344"/>
        <end position="365"/>
    </location>
</feature>
<dbReference type="GO" id="GO:0005524">
    <property type="term" value="F:ATP binding"/>
    <property type="evidence" value="ECO:0007669"/>
    <property type="project" value="UniProtKB-KW"/>
</dbReference>
<dbReference type="InterPro" id="IPR027417">
    <property type="entry name" value="P-loop_NTPase"/>
</dbReference>
<evidence type="ECO:0000256" key="6">
    <source>
        <dbReference type="ARBA" id="ARBA00022840"/>
    </source>
</evidence>
<feature type="domain" description="ABC transmembrane type-1" evidence="11">
    <location>
        <begin position="994"/>
        <end position="1280"/>
    </location>
</feature>
<dbReference type="Proteomes" id="UP001367676">
    <property type="component" value="Unassembled WGS sequence"/>
</dbReference>
<dbReference type="CDD" id="cd03244">
    <property type="entry name" value="ABCC_MRP_domain2"/>
    <property type="match status" value="1"/>
</dbReference>
<feature type="transmembrane region" description="Helical" evidence="9">
    <location>
        <begin position="256"/>
        <end position="278"/>
    </location>
</feature>
<feature type="transmembrane region" description="Helical" evidence="9">
    <location>
        <begin position="452"/>
        <end position="479"/>
    </location>
</feature>
<feature type="transmembrane region" description="Helical" evidence="9">
    <location>
        <begin position="207"/>
        <end position="236"/>
    </location>
</feature>
<evidence type="ECO:0000313" key="13">
    <source>
        <dbReference type="Proteomes" id="UP001367676"/>
    </source>
</evidence>
<feature type="transmembrane region" description="Helical" evidence="9">
    <location>
        <begin position="98"/>
        <end position="118"/>
    </location>
</feature>
<evidence type="ECO:0000259" key="11">
    <source>
        <dbReference type="PROSITE" id="PS50929"/>
    </source>
</evidence>
<organism evidence="12 13">
    <name type="scientific">Parthenolecanium corni</name>
    <dbReference type="NCBI Taxonomy" id="536013"/>
    <lineage>
        <taxon>Eukaryota</taxon>
        <taxon>Metazoa</taxon>
        <taxon>Ecdysozoa</taxon>
        <taxon>Arthropoda</taxon>
        <taxon>Hexapoda</taxon>
        <taxon>Insecta</taxon>
        <taxon>Pterygota</taxon>
        <taxon>Neoptera</taxon>
        <taxon>Paraneoptera</taxon>
        <taxon>Hemiptera</taxon>
        <taxon>Sternorrhyncha</taxon>
        <taxon>Coccoidea</taxon>
        <taxon>Coccidae</taxon>
        <taxon>Parthenolecanium</taxon>
    </lineage>
</organism>
<feature type="transmembrane region" description="Helical" evidence="9">
    <location>
        <begin position="166"/>
        <end position="186"/>
    </location>
</feature>
<feature type="transmembrane region" description="Helical" evidence="9">
    <location>
        <begin position="28"/>
        <end position="50"/>
    </location>
</feature>
<feature type="transmembrane region" description="Helical" evidence="9">
    <location>
        <begin position="1120"/>
        <end position="1148"/>
    </location>
</feature>
<dbReference type="SUPFAM" id="SSF52540">
    <property type="entry name" value="P-loop containing nucleoside triphosphate hydrolases"/>
    <property type="match status" value="2"/>
</dbReference>
<keyword evidence="13" id="KW-1185">Reference proteome</keyword>
<keyword evidence="3 9" id="KW-0812">Transmembrane</keyword>
<dbReference type="CDD" id="cd03250">
    <property type="entry name" value="ABCC_MRP_domain1"/>
    <property type="match status" value="1"/>
</dbReference>
<proteinExistence type="predicted"/>
<dbReference type="PROSITE" id="PS00211">
    <property type="entry name" value="ABC_TRANSPORTER_1"/>
    <property type="match status" value="1"/>
</dbReference>
<comment type="caution">
    <text evidence="12">The sequence shown here is derived from an EMBL/GenBank/DDBJ whole genome shotgun (WGS) entry which is preliminary data.</text>
</comment>
<sequence>MFCWPNASSKLNSTSFLTTVGNPCVAEVANLICFSCFLYVLSLLLIYIQWSPFEHRQGTMPKNRLLHGHDIRHTLMAITLVLHLTELGDLVVANERSWFAKLIPAIAFVSIIVCLIFYNKLEQCGKYSYLIVTIAYWMCCGMCRILLMLTAIRFGLDFSHVTYSTSVFSVLLYCCIATNDLVALYIEVSGRNSVNLWACFIRCYWKTFVFGGCLKLIGDILGIVPPLGISVVVDYIKILQQNRNSTNNVLISKASHITWLEFLQNGYIMAVVVLLMVLGQGTLSQNSTHVINVAGIRLKNALQAIIYQKLLKIRKNCLKQENSCDNVGYVTNLITEDTYNIMSCFWIGNYIWAIPLKIIVLIYLLYRVVGISAVIGSVTSILIMLIVQFVIGRKMSQNYKSISDWGDQRLRRINEILQGIRFIKLCGWENDFVDDVNEMRKNELRRLNLDSVYWTIITFLANTSSIIIAVSSLTLHYYLLEEPITLSCLFASLALFNQLTVPLFIFPVMLPIIVSAIVSVKRIENLLSLPEITISREIKTKDTPSMADFLEECRNNSHKRNELDDRGSIRLRKITENSENEEDSKTRCNESSKNASVVLRIKKLIVSWGDPSKLQLQIGDITIYRGTLNVIIGNKGSGKSSLLAALLEEMTYESGKLEWKRGIKLGYVPQTPWLLNGTLKQNIVFGSPFYEKHFLRVVQMCALKADINSMPNKENTVVGDRGTSLSGGQKQRVMIARILYSKADVLLMDNPFSSLDCKITNYIFENGIKKLLSKQNKTIIMTTNLKKYLACADQVIVMENCRVKAVGSLENVEQTASKEIQGLTENTFENVTSSSATEMVSSHNVAGFVPFGRRRSTLSGSRYFTHDLLLPTDDCEVQGPATISQKQKRSRAATVTEYPRTPSEHRNVFRVSSLQTNHQQQCPKRRSRCDPEERLVFKRHRSTVSDGGDEFDQVVESNESNEGYSWKAGDMQLEKSSTSLAVYMRYASSCGPFVVLVFFILTFSWQILRVVAEFWLSHSVSVTRTPPDEKREVGWHLFGYILLSIFASAFSFFSTAIGQYGAALSRKRLHARMLNNILKCAVSFFDATPFAQIIDRFSTDTEITDKKISTSTQRLIQFQLLCISAILVNCFVTPWFIVVVIPISLIYYTVQRFYRCSSRKLQQLENVLKIPVVDHFSETFAGLEVIRALDRENSFTKTLLEKIDHHTNVFLILNSTNRWLGIMLDYLGGIIVSAAMFISMISITVNPDLETSTFFGLAINYTLLIPIYLTWVVKFSNDLEVYMGAVERISSFANIPTDNYSTETAVPVDWPIKGEIRFDNVTLRYSSQGRNVVQNMNLKINSGQKVGICGRTGSGKSSLIMSLLKMVPLVEGKIIFDEANIDDVPLQLLRSKISVVSQDVILFGGNIRQNLDLRREFHDEELWRSLKLVQIHETISKMGGLDARVQDGGSNLSVGERQSICLARAILRNASCLILDEATNALQPEAEIDFLNLVLQIFRNQTIIVITHRISSLLHFDRILVLNNGVLVEDGTPNELASNKTGQFYSLLKITQDEPSVQRRFLF</sequence>
<dbReference type="PANTHER" id="PTHR24223">
    <property type="entry name" value="ATP-BINDING CASSETTE SUB-FAMILY C"/>
    <property type="match status" value="1"/>
</dbReference>
<dbReference type="FunFam" id="1.20.1560.10:FF:000006">
    <property type="entry name" value="ATP-binding cassette, sub-family C (CFTR/MRP), member 9"/>
    <property type="match status" value="1"/>
</dbReference>
<dbReference type="InterPro" id="IPR036640">
    <property type="entry name" value="ABC1_TM_sf"/>
</dbReference>
<keyword evidence="6" id="KW-0067">ATP-binding</keyword>
<dbReference type="PROSITE" id="PS50929">
    <property type="entry name" value="ABC_TM1F"/>
    <property type="match status" value="2"/>
</dbReference>
<dbReference type="PANTHER" id="PTHR24223:SF461">
    <property type="entry name" value="ATP-BINDING CASSETTE SUB-FAMILY C MEMBER SUR"/>
    <property type="match status" value="1"/>
</dbReference>
<dbReference type="SUPFAM" id="SSF90123">
    <property type="entry name" value="ABC transporter transmembrane region"/>
    <property type="match status" value="2"/>
</dbReference>
<feature type="domain" description="ABC transporter" evidence="10">
    <location>
        <begin position="1316"/>
        <end position="1549"/>
    </location>
</feature>
<dbReference type="SMART" id="SM00382">
    <property type="entry name" value="AAA"/>
    <property type="match status" value="2"/>
</dbReference>
<evidence type="ECO:0000256" key="3">
    <source>
        <dbReference type="ARBA" id="ARBA00022692"/>
    </source>
</evidence>
<dbReference type="InterPro" id="IPR017871">
    <property type="entry name" value="ABC_transporter-like_CS"/>
</dbReference>
<dbReference type="InterPro" id="IPR011527">
    <property type="entry name" value="ABC1_TM_dom"/>
</dbReference>
<evidence type="ECO:0000256" key="7">
    <source>
        <dbReference type="ARBA" id="ARBA00022989"/>
    </source>
</evidence>
<dbReference type="Gene3D" id="3.40.50.300">
    <property type="entry name" value="P-loop containing nucleotide triphosphate hydrolases"/>
    <property type="match status" value="2"/>
</dbReference>
<comment type="subcellular location">
    <subcellularLocation>
        <location evidence="1">Membrane</location>
        <topology evidence="1">Multi-pass membrane protein</topology>
    </subcellularLocation>
</comment>
<feature type="domain" description="ABC transmembrane type-1" evidence="11">
    <location>
        <begin position="209"/>
        <end position="515"/>
    </location>
</feature>
<evidence type="ECO:0000256" key="2">
    <source>
        <dbReference type="ARBA" id="ARBA00022448"/>
    </source>
</evidence>
<feature type="transmembrane region" description="Helical" evidence="9">
    <location>
        <begin position="130"/>
        <end position="154"/>
    </location>
</feature>
<feature type="transmembrane region" description="Helical" evidence="9">
    <location>
        <begin position="371"/>
        <end position="391"/>
    </location>
</feature>
<dbReference type="PROSITE" id="PS50893">
    <property type="entry name" value="ABC_TRANSPORTER_2"/>
    <property type="match status" value="2"/>
</dbReference>
<dbReference type="GO" id="GO:0016020">
    <property type="term" value="C:membrane"/>
    <property type="evidence" value="ECO:0007669"/>
    <property type="project" value="UniProtKB-SubCell"/>
</dbReference>
<dbReference type="InterPro" id="IPR003593">
    <property type="entry name" value="AAA+_ATPase"/>
</dbReference>